<evidence type="ECO:0000256" key="12">
    <source>
        <dbReference type="PIRSR" id="PIRSR601929-3"/>
    </source>
</evidence>
<sequence>MTTSKLTPIASQEKTKMNSNLLFFIIFCTSISICLADIGNLYDACPTNMTAKQTVFINGFPCKNFSRIIAPDFKTSKLNHAGDTDNFLRSSVNIVTAADFPGLNTLGLSIARTDLEVDGRVMPHSHPRASELFFLSKGVVLAGFIDTNNTLFQSFIKAGDVILFPRGLFHFCVNAGFEPVTAFSVLNSQNPGVVSISGAMLETNSELIDNITRRLISVPPSELKRISNTSLAKFSRIHTQ</sequence>
<feature type="binding site" evidence="11">
    <location>
        <position position="124"/>
    </location>
    <ligand>
        <name>Mn(2+)</name>
        <dbReference type="ChEBI" id="CHEBI:29035"/>
    </ligand>
</feature>
<feature type="binding site" evidence="11">
    <location>
        <position position="131"/>
    </location>
    <ligand>
        <name>Mn(2+)</name>
        <dbReference type="ChEBI" id="CHEBI:29035"/>
    </ligand>
</feature>
<feature type="binding site" evidence="10">
    <location>
        <position position="126"/>
    </location>
    <ligand>
        <name>oxalate</name>
        <dbReference type="ChEBI" id="CHEBI:30623"/>
    </ligand>
</feature>
<evidence type="ECO:0000256" key="9">
    <source>
        <dbReference type="ARBA" id="ARBA00023211"/>
    </source>
</evidence>
<dbReference type="GeneID" id="111289916"/>
<feature type="domain" description="Cupin type-1" evidence="15">
    <location>
        <begin position="76"/>
        <end position="209"/>
    </location>
</feature>
<dbReference type="InterPro" id="IPR011051">
    <property type="entry name" value="RmlC_Cupin_sf"/>
</dbReference>
<evidence type="ECO:0000256" key="8">
    <source>
        <dbReference type="ARBA" id="ARBA00023180"/>
    </source>
</evidence>
<dbReference type="GO" id="GO:0010497">
    <property type="term" value="P:plasmodesmata-mediated intercellular transport"/>
    <property type="evidence" value="ECO:0007669"/>
    <property type="project" value="UniProtKB-ARBA"/>
</dbReference>
<dbReference type="PANTHER" id="PTHR31238">
    <property type="entry name" value="GERMIN-LIKE PROTEIN SUBFAMILY 3 MEMBER 3"/>
    <property type="match status" value="1"/>
</dbReference>
<keyword evidence="4 13" id="KW-0964">Secreted</keyword>
<keyword evidence="3 13" id="KW-0052">Apoplast</keyword>
<dbReference type="GO" id="GO:0009506">
    <property type="term" value="C:plasmodesma"/>
    <property type="evidence" value="ECO:0007669"/>
    <property type="project" value="UniProtKB-ARBA"/>
</dbReference>
<dbReference type="SUPFAM" id="SSF51182">
    <property type="entry name" value="RmlC-like cupins"/>
    <property type="match status" value="1"/>
</dbReference>
<evidence type="ECO:0000259" key="15">
    <source>
        <dbReference type="SMART" id="SM00835"/>
    </source>
</evidence>
<reference evidence="17" key="1">
    <citation type="submission" date="2025-08" db="UniProtKB">
        <authorList>
            <consortium name="RefSeq"/>
        </authorList>
    </citation>
    <scope>IDENTIFICATION</scope>
    <source>
        <tissue evidence="17">Fruit stalk</tissue>
    </source>
</reference>
<feature type="disulfide bond" evidence="12">
    <location>
        <begin position="45"/>
        <end position="62"/>
    </location>
</feature>
<comment type="similarity">
    <text evidence="2 13">Belongs to the germin family.</text>
</comment>
<feature type="binding site" evidence="11">
    <location>
        <position position="126"/>
    </location>
    <ligand>
        <name>Mn(2+)</name>
        <dbReference type="ChEBI" id="CHEBI:29035"/>
    </ligand>
</feature>
<proteinExistence type="inferred from homology"/>
<evidence type="ECO:0000256" key="4">
    <source>
        <dbReference type="ARBA" id="ARBA00022525"/>
    </source>
</evidence>
<evidence type="ECO:0000256" key="13">
    <source>
        <dbReference type="RuleBase" id="RU366015"/>
    </source>
</evidence>
<name>A0A6P5YAI7_DURZI</name>
<feature type="binding site" evidence="11">
    <location>
        <position position="170"/>
    </location>
    <ligand>
        <name>Mn(2+)</name>
        <dbReference type="ChEBI" id="CHEBI:29035"/>
    </ligand>
</feature>
<evidence type="ECO:0000256" key="10">
    <source>
        <dbReference type="PIRSR" id="PIRSR601929-1"/>
    </source>
</evidence>
<keyword evidence="7 12" id="KW-1015">Disulfide bond</keyword>
<dbReference type="SMART" id="SM00835">
    <property type="entry name" value="Cupin_1"/>
    <property type="match status" value="1"/>
</dbReference>
<dbReference type="KEGG" id="dzi:111289916"/>
<feature type="binding site" evidence="10">
    <location>
        <position position="131"/>
    </location>
    <ligand>
        <name>oxalate</name>
        <dbReference type="ChEBI" id="CHEBI:30623"/>
    </ligand>
</feature>
<evidence type="ECO:0000256" key="6">
    <source>
        <dbReference type="ARBA" id="ARBA00022729"/>
    </source>
</evidence>
<keyword evidence="8" id="KW-0325">Glycoprotein</keyword>
<dbReference type="PRINTS" id="PR00325">
    <property type="entry name" value="GERMIN"/>
</dbReference>
<dbReference type="GO" id="GO:0030145">
    <property type="term" value="F:manganese ion binding"/>
    <property type="evidence" value="ECO:0007669"/>
    <property type="project" value="UniProtKB-UniRule"/>
</dbReference>
<evidence type="ECO:0000313" key="17">
    <source>
        <dbReference type="RefSeq" id="XP_022737016.1"/>
    </source>
</evidence>
<keyword evidence="5 10" id="KW-0479">Metal-binding</keyword>
<dbReference type="InterPro" id="IPR019780">
    <property type="entry name" value="Germin_Mn-BS"/>
</dbReference>
<evidence type="ECO:0000313" key="16">
    <source>
        <dbReference type="Proteomes" id="UP000515121"/>
    </source>
</evidence>
<gene>
    <name evidence="17" type="primary">LOC111289916</name>
</gene>
<evidence type="ECO:0000256" key="5">
    <source>
        <dbReference type="ARBA" id="ARBA00022723"/>
    </source>
</evidence>
<comment type="subcellular location">
    <subcellularLocation>
        <location evidence="1 13">Secreted</location>
        <location evidence="1 13">Extracellular space</location>
        <location evidence="1 13">Apoplast</location>
    </subcellularLocation>
</comment>
<evidence type="ECO:0000256" key="2">
    <source>
        <dbReference type="ARBA" id="ARBA00007456"/>
    </source>
</evidence>
<dbReference type="Proteomes" id="UP000515121">
    <property type="component" value="Unplaced"/>
</dbReference>
<dbReference type="FunFam" id="2.60.120.10:FF:000025">
    <property type="entry name" value="germin-like protein subfamily 2 member 1"/>
    <property type="match status" value="1"/>
</dbReference>
<dbReference type="InterPro" id="IPR014710">
    <property type="entry name" value="RmlC-like_jellyroll"/>
</dbReference>
<protein>
    <recommendedName>
        <fullName evidence="13">Germin-like protein</fullName>
    </recommendedName>
</protein>
<evidence type="ECO:0000256" key="7">
    <source>
        <dbReference type="ARBA" id="ARBA00023157"/>
    </source>
</evidence>
<dbReference type="AlphaFoldDB" id="A0A6P5YAI7"/>
<dbReference type="RefSeq" id="XP_022737016.1">
    <property type="nucleotide sequence ID" value="XM_022881281.1"/>
</dbReference>
<feature type="transmembrane region" description="Helical" evidence="14">
    <location>
        <begin position="21"/>
        <end position="42"/>
    </location>
</feature>
<dbReference type="GO" id="GO:2000280">
    <property type="term" value="P:regulation of root development"/>
    <property type="evidence" value="ECO:0007669"/>
    <property type="project" value="UniProtKB-ARBA"/>
</dbReference>
<evidence type="ECO:0000256" key="11">
    <source>
        <dbReference type="PIRSR" id="PIRSR601929-2"/>
    </source>
</evidence>
<evidence type="ECO:0000256" key="14">
    <source>
        <dbReference type="SAM" id="Phobius"/>
    </source>
</evidence>
<dbReference type="OrthoDB" id="1921208at2759"/>
<keyword evidence="9 10" id="KW-0464">Manganese</keyword>
<evidence type="ECO:0000256" key="3">
    <source>
        <dbReference type="ARBA" id="ARBA00022523"/>
    </source>
</evidence>
<dbReference type="GO" id="GO:0048046">
    <property type="term" value="C:apoplast"/>
    <property type="evidence" value="ECO:0007669"/>
    <property type="project" value="UniProtKB-SubCell"/>
</dbReference>
<dbReference type="InterPro" id="IPR006045">
    <property type="entry name" value="Cupin_1"/>
</dbReference>
<dbReference type="PROSITE" id="PS00725">
    <property type="entry name" value="GERMIN"/>
    <property type="match status" value="1"/>
</dbReference>
<accession>A0A6P5YAI7</accession>
<keyword evidence="16" id="KW-1185">Reference proteome</keyword>
<keyword evidence="14" id="KW-0472">Membrane</keyword>
<organism evidence="16 17">
    <name type="scientific">Durio zibethinus</name>
    <name type="common">Durian</name>
    <dbReference type="NCBI Taxonomy" id="66656"/>
    <lineage>
        <taxon>Eukaryota</taxon>
        <taxon>Viridiplantae</taxon>
        <taxon>Streptophyta</taxon>
        <taxon>Embryophyta</taxon>
        <taxon>Tracheophyta</taxon>
        <taxon>Spermatophyta</taxon>
        <taxon>Magnoliopsida</taxon>
        <taxon>eudicotyledons</taxon>
        <taxon>Gunneridae</taxon>
        <taxon>Pentapetalae</taxon>
        <taxon>rosids</taxon>
        <taxon>malvids</taxon>
        <taxon>Malvales</taxon>
        <taxon>Malvaceae</taxon>
        <taxon>Helicteroideae</taxon>
        <taxon>Durio</taxon>
    </lineage>
</organism>
<dbReference type="InterPro" id="IPR001929">
    <property type="entry name" value="Germin"/>
</dbReference>
<keyword evidence="14" id="KW-0812">Transmembrane</keyword>
<keyword evidence="6" id="KW-0732">Signal</keyword>
<dbReference type="Pfam" id="PF00190">
    <property type="entry name" value="Cupin_1"/>
    <property type="match status" value="1"/>
</dbReference>
<keyword evidence="14" id="KW-1133">Transmembrane helix</keyword>
<dbReference type="CDD" id="cd02241">
    <property type="entry name" value="cupin_OxOx"/>
    <property type="match status" value="1"/>
</dbReference>
<dbReference type="Gene3D" id="2.60.120.10">
    <property type="entry name" value="Jelly Rolls"/>
    <property type="match status" value="1"/>
</dbReference>
<evidence type="ECO:0000256" key="1">
    <source>
        <dbReference type="ARBA" id="ARBA00004271"/>
    </source>
</evidence>